<dbReference type="EMBL" id="CP091196">
    <property type="protein sequence ID" value="UQS22756.1"/>
    <property type="molecule type" value="Genomic_DNA"/>
</dbReference>
<feature type="compositionally biased region" description="Basic and acidic residues" evidence="2">
    <location>
        <begin position="960"/>
        <end position="980"/>
    </location>
</feature>
<evidence type="ECO:0000259" key="3">
    <source>
        <dbReference type="SMART" id="SM01043"/>
    </source>
</evidence>
<dbReference type="InterPro" id="IPR005158">
    <property type="entry name" value="BTAD"/>
</dbReference>
<dbReference type="RefSeq" id="WP_162831115.1">
    <property type="nucleotide sequence ID" value="NZ_CP091196.1"/>
</dbReference>
<dbReference type="Proteomes" id="UP000830158">
    <property type="component" value="Chromosome"/>
</dbReference>
<dbReference type="Gene3D" id="3.40.50.300">
    <property type="entry name" value="P-loop containing nucleotide triphosphate hydrolases"/>
    <property type="match status" value="1"/>
</dbReference>
<accession>A0ABY4NRR2</accession>
<dbReference type="Gene3D" id="1.10.10.10">
    <property type="entry name" value="Winged helix-like DNA-binding domain superfamily/Winged helix DNA-binding domain"/>
    <property type="match status" value="1"/>
</dbReference>
<keyword evidence="1" id="KW-0802">TPR repeat</keyword>
<keyword evidence="5" id="KW-1185">Reference proteome</keyword>
<dbReference type="PROSITE" id="PS50005">
    <property type="entry name" value="TPR"/>
    <property type="match status" value="1"/>
</dbReference>
<dbReference type="Pfam" id="PF03704">
    <property type="entry name" value="BTAD"/>
    <property type="match status" value="1"/>
</dbReference>
<dbReference type="Pfam" id="PF00931">
    <property type="entry name" value="NB-ARC"/>
    <property type="match status" value="1"/>
</dbReference>
<dbReference type="PANTHER" id="PTHR47691">
    <property type="entry name" value="REGULATOR-RELATED"/>
    <property type="match status" value="1"/>
</dbReference>
<feature type="region of interest" description="Disordered" evidence="2">
    <location>
        <begin position="948"/>
        <end position="1001"/>
    </location>
</feature>
<feature type="compositionally biased region" description="Basic and acidic residues" evidence="2">
    <location>
        <begin position="989"/>
        <end position="1001"/>
    </location>
</feature>
<protein>
    <submittedName>
        <fullName evidence="4">Tetratricopeptide repeat protein</fullName>
    </submittedName>
</protein>
<sequence length="1001" mass="110940">MRVAAPEALDELRSVKRRGLLSIVLLQANQRVHEEKLLNWLWRDEDGSENLAELRRTVTKVRRVLKRTPSRPELRREGEYYRLDVNPDLVDFHVFRRLAKEGAGARERREHRKALSLLESALELWPEPVAFENVPLSWARQASDRLVEHELVPACRDYYETHLALEHYDVVVSHLRQRPALLERNETIAAVYVRALAVVEDADAVADFRERFADGFREHFGEDPSERFFALCRRLIDEQPPASAYGLPEPPCLLPRDVPDFVGREDLLTTLDDWLVADDVPGVAALDGLPGSGKTAIAKHWARTRAEHFVHGQLYADLEGFGPARPLAPSAVLARFLAVLGVHQADLPHGVEERVMLLRHKLRGRRVLVVLDNVRDAAHVRPLLDATAPCSVLVTSRNRLGLADCRHLTVPSMAPHEAVALLHRRIRDGRARHEAGALRNLARLCDGLPLGLRIAAEYVAARSDVAIGDLVGQLGSRQRLLDLSSPGDSEYRTLRAVFTSSFALLRPEAQRLLRLLGLHPSASITSPVAAAMAGTPVPDVEDVFAVLLGARLVDQKTVTGYRVHDLVHAYAGDSARRYLGEAERREALVRMVEFYRTTVDNAVRTIEPSLTEVPAMAVPSGVTPLEFADPEEALAWCTEQRAQVLAVSRVAADEGLHEQVWRIVGRFAEVLKRHGDPREVVEVHEMALRSAQIAASRLGEAMLTNNLGSALLGVDEFEQAETAFRRALQLSRELGDDLGQAVALHNAGHAAFLRGYLARAGRLFTEGLELFTRLEHRLGRCKAYLHLGDIEWRQGRARAASLCYRHALAIERHPDVLAKLAAFHHETGEPDVAVEYGREALRLHREARHERAACGDLLVLAEALHDLAEHEEAMSCAREATSLAESCGDLRTKAAALELTGVCAEALEARGRAAEFWTAAADLFEELGDSRAARVRARLAEAGAARVMPEQRRAGNGSVEDLRDLPAGQDREARHCDGLRPAEPAQAAAERRNSVLDHGGQ</sequence>
<dbReference type="SMART" id="SM01043">
    <property type="entry name" value="BTAD"/>
    <property type="match status" value="1"/>
</dbReference>
<gene>
    <name evidence="4" type="ORF">L1857_07945</name>
</gene>
<dbReference type="SMART" id="SM00028">
    <property type="entry name" value="TPR"/>
    <property type="match status" value="7"/>
</dbReference>
<name>A0ABY4NRR2_9PSEU</name>
<dbReference type="SUPFAM" id="SSF48452">
    <property type="entry name" value="TPR-like"/>
    <property type="match status" value="3"/>
</dbReference>
<dbReference type="InterPro" id="IPR002182">
    <property type="entry name" value="NB-ARC"/>
</dbReference>
<evidence type="ECO:0000313" key="4">
    <source>
        <dbReference type="EMBL" id="UQS22756.1"/>
    </source>
</evidence>
<feature type="repeat" description="TPR" evidence="1">
    <location>
        <begin position="701"/>
        <end position="734"/>
    </location>
</feature>
<dbReference type="InterPro" id="IPR011990">
    <property type="entry name" value="TPR-like_helical_dom_sf"/>
</dbReference>
<dbReference type="InterPro" id="IPR019734">
    <property type="entry name" value="TPR_rpt"/>
</dbReference>
<evidence type="ECO:0000313" key="5">
    <source>
        <dbReference type="Proteomes" id="UP000830158"/>
    </source>
</evidence>
<dbReference type="Pfam" id="PF13424">
    <property type="entry name" value="TPR_12"/>
    <property type="match status" value="1"/>
</dbReference>
<dbReference type="PANTHER" id="PTHR47691:SF3">
    <property type="entry name" value="HTH-TYPE TRANSCRIPTIONAL REGULATOR RV0890C-RELATED"/>
    <property type="match status" value="1"/>
</dbReference>
<organism evidence="4 5">
    <name type="scientific">Amycolatopsis thermalba</name>
    <dbReference type="NCBI Taxonomy" id="944492"/>
    <lineage>
        <taxon>Bacteria</taxon>
        <taxon>Bacillati</taxon>
        <taxon>Actinomycetota</taxon>
        <taxon>Actinomycetes</taxon>
        <taxon>Pseudonocardiales</taxon>
        <taxon>Pseudonocardiaceae</taxon>
        <taxon>Amycolatopsis</taxon>
    </lineage>
</organism>
<dbReference type="Pfam" id="PF13181">
    <property type="entry name" value="TPR_8"/>
    <property type="match status" value="2"/>
</dbReference>
<dbReference type="InterPro" id="IPR027417">
    <property type="entry name" value="P-loop_NTPase"/>
</dbReference>
<feature type="domain" description="Bacterial transcriptional activator" evidence="3">
    <location>
        <begin position="90"/>
        <end position="236"/>
    </location>
</feature>
<proteinExistence type="predicted"/>
<dbReference type="Gene3D" id="1.25.40.10">
    <property type="entry name" value="Tetratricopeptide repeat domain"/>
    <property type="match status" value="2"/>
</dbReference>
<evidence type="ECO:0000256" key="2">
    <source>
        <dbReference type="SAM" id="MobiDB-lite"/>
    </source>
</evidence>
<dbReference type="SUPFAM" id="SSF52540">
    <property type="entry name" value="P-loop containing nucleoside triphosphate hydrolases"/>
    <property type="match status" value="1"/>
</dbReference>
<dbReference type="InterPro" id="IPR036388">
    <property type="entry name" value="WH-like_DNA-bd_sf"/>
</dbReference>
<reference evidence="4" key="1">
    <citation type="submission" date="2022-01" db="EMBL/GenBank/DDBJ databases">
        <title>PSI-footprinting approach for the identification of protein synthesis inhibitor producers.</title>
        <authorList>
            <person name="Handel F."/>
            <person name="Kulik A."/>
            <person name="Wex K.W."/>
            <person name="Berscheid A."/>
            <person name="Saur J.S."/>
            <person name="Winkler A."/>
            <person name="Wibberg D."/>
            <person name="Kalinowski J."/>
            <person name="Broetz-Oesterhelt H."/>
            <person name="Mast Y."/>
        </authorList>
    </citation>
    <scope>NUCLEOTIDE SEQUENCE</scope>
    <source>
        <strain evidence="4">KNN 49.3e</strain>
    </source>
</reference>
<dbReference type="PRINTS" id="PR00364">
    <property type="entry name" value="DISEASERSIST"/>
</dbReference>
<evidence type="ECO:0000256" key="1">
    <source>
        <dbReference type="PROSITE-ProRule" id="PRU00339"/>
    </source>
</evidence>